<sequence length="435" mass="49958">MGTPGTIRQMHQGPEGLRIYNQLQKYDRGDEDVFQSAILDLNDNFSPAVCIAVTHHTFFQRKREKHEDIKSYVSALKHLASSCRFAGLHDELVWDQIVMYTKNKSIQERLWIEGKSSLKDIIALVKKTELSERWSKITLAQDKKSEEVVAKVNDQKHNKWSMDKRDNDFKKEKNHTFAKNQKSNMPDRSRNECFRCGSSYHSAKFDGCPAKNAKCLECGIVGHFARVCRKKQMKTVNSKVACIKQVEEDCSDDSDKDVNYKLRGHKTVVLNISGQTSNKPLCWEVHLNVGDWVRVKSVRKVAKGESKYGEPIRIKKVMRNTVILDDGSVCHMSRVAIAKPCKQQFVQYDLLEGNNNKYWWLECDIDGNKDSRVIGEFEARGCQEGAQTRINMGEFECNVNEREQNKIVACAEVKKSCFGRVLRKPKVLEKICVIK</sequence>
<gene>
    <name evidence="3" type="ORF">NDU88_001926</name>
</gene>
<dbReference type="GO" id="GO:0008270">
    <property type="term" value="F:zinc ion binding"/>
    <property type="evidence" value="ECO:0007669"/>
    <property type="project" value="UniProtKB-KW"/>
</dbReference>
<reference evidence="3" key="1">
    <citation type="journal article" date="2022" name="bioRxiv">
        <title>Sequencing and chromosome-scale assembly of the giantPleurodeles waltlgenome.</title>
        <authorList>
            <person name="Brown T."/>
            <person name="Elewa A."/>
            <person name="Iarovenko S."/>
            <person name="Subramanian E."/>
            <person name="Araus A.J."/>
            <person name="Petzold A."/>
            <person name="Susuki M."/>
            <person name="Suzuki K.-i.T."/>
            <person name="Hayashi T."/>
            <person name="Toyoda A."/>
            <person name="Oliveira C."/>
            <person name="Osipova E."/>
            <person name="Leigh N.D."/>
            <person name="Simon A."/>
            <person name="Yun M.H."/>
        </authorList>
    </citation>
    <scope>NUCLEOTIDE SEQUENCE</scope>
    <source>
        <strain evidence="3">20211129_DDA</strain>
        <tissue evidence="3">Liver</tissue>
    </source>
</reference>
<dbReference type="EMBL" id="JANPWB010000010">
    <property type="protein sequence ID" value="KAJ1135487.1"/>
    <property type="molecule type" value="Genomic_DNA"/>
</dbReference>
<accession>A0AAV7Q7G7</accession>
<evidence type="ECO:0000313" key="4">
    <source>
        <dbReference type="Proteomes" id="UP001066276"/>
    </source>
</evidence>
<dbReference type="SMART" id="SM00343">
    <property type="entry name" value="ZnF_C2HC"/>
    <property type="match status" value="2"/>
</dbReference>
<dbReference type="GO" id="GO:0003676">
    <property type="term" value="F:nucleic acid binding"/>
    <property type="evidence" value="ECO:0007669"/>
    <property type="project" value="InterPro"/>
</dbReference>
<keyword evidence="1" id="KW-0479">Metal-binding</keyword>
<protein>
    <recommendedName>
        <fullName evidence="2">CCHC-type domain-containing protein</fullName>
    </recommendedName>
</protein>
<feature type="domain" description="CCHC-type" evidence="2">
    <location>
        <begin position="214"/>
        <end position="230"/>
    </location>
</feature>
<dbReference type="Proteomes" id="UP001066276">
    <property type="component" value="Chromosome 6"/>
</dbReference>
<organism evidence="3 4">
    <name type="scientific">Pleurodeles waltl</name>
    <name type="common">Iberian ribbed newt</name>
    <dbReference type="NCBI Taxonomy" id="8319"/>
    <lineage>
        <taxon>Eukaryota</taxon>
        <taxon>Metazoa</taxon>
        <taxon>Chordata</taxon>
        <taxon>Craniata</taxon>
        <taxon>Vertebrata</taxon>
        <taxon>Euteleostomi</taxon>
        <taxon>Amphibia</taxon>
        <taxon>Batrachia</taxon>
        <taxon>Caudata</taxon>
        <taxon>Salamandroidea</taxon>
        <taxon>Salamandridae</taxon>
        <taxon>Pleurodelinae</taxon>
        <taxon>Pleurodeles</taxon>
    </lineage>
</organism>
<evidence type="ECO:0000256" key="1">
    <source>
        <dbReference type="PROSITE-ProRule" id="PRU00047"/>
    </source>
</evidence>
<dbReference type="PANTHER" id="PTHR33198">
    <property type="entry name" value="ANK_REP_REGION DOMAIN-CONTAINING PROTEIN-RELATED"/>
    <property type="match status" value="1"/>
</dbReference>
<keyword evidence="4" id="KW-1185">Reference proteome</keyword>
<comment type="caution">
    <text evidence="3">The sequence shown here is derived from an EMBL/GenBank/DDBJ whole genome shotgun (WGS) entry which is preliminary data.</text>
</comment>
<evidence type="ECO:0000259" key="2">
    <source>
        <dbReference type="PROSITE" id="PS50158"/>
    </source>
</evidence>
<dbReference type="PANTHER" id="PTHR33198:SF20">
    <property type="entry name" value="RETROTRANSPOSON GAG DOMAIN-CONTAINING PROTEIN"/>
    <property type="match status" value="1"/>
</dbReference>
<keyword evidence="1" id="KW-0862">Zinc</keyword>
<dbReference type="PROSITE" id="PS50158">
    <property type="entry name" value="ZF_CCHC"/>
    <property type="match status" value="1"/>
</dbReference>
<keyword evidence="1" id="KW-0863">Zinc-finger</keyword>
<name>A0AAV7Q7G7_PLEWA</name>
<proteinExistence type="predicted"/>
<dbReference type="Gene3D" id="4.10.60.10">
    <property type="entry name" value="Zinc finger, CCHC-type"/>
    <property type="match status" value="1"/>
</dbReference>
<dbReference type="AlphaFoldDB" id="A0AAV7Q7G7"/>
<evidence type="ECO:0000313" key="3">
    <source>
        <dbReference type="EMBL" id="KAJ1135487.1"/>
    </source>
</evidence>
<dbReference type="InterPro" id="IPR001878">
    <property type="entry name" value="Znf_CCHC"/>
</dbReference>